<dbReference type="EMBL" id="JAACJO010000014">
    <property type="protein sequence ID" value="KAF5350635.1"/>
    <property type="molecule type" value="Genomic_DNA"/>
</dbReference>
<evidence type="ECO:0000313" key="1">
    <source>
        <dbReference type="EMBL" id="KAF5350635.1"/>
    </source>
</evidence>
<protein>
    <submittedName>
        <fullName evidence="1">Uncharacterized protein</fullName>
    </submittedName>
</protein>
<dbReference type="AlphaFoldDB" id="A0A8H5FUV8"/>
<reference evidence="1 2" key="1">
    <citation type="journal article" date="2020" name="ISME J.">
        <title>Uncovering the hidden diversity of litter-decomposition mechanisms in mushroom-forming fungi.</title>
        <authorList>
            <person name="Floudas D."/>
            <person name="Bentzer J."/>
            <person name="Ahren D."/>
            <person name="Johansson T."/>
            <person name="Persson P."/>
            <person name="Tunlid A."/>
        </authorList>
    </citation>
    <scope>NUCLEOTIDE SEQUENCE [LARGE SCALE GENOMIC DNA]</scope>
    <source>
        <strain evidence="1 2">CBS 146.42</strain>
    </source>
</reference>
<name>A0A8H5FUV8_9AGAR</name>
<dbReference type="Proteomes" id="UP000559027">
    <property type="component" value="Unassembled WGS sequence"/>
</dbReference>
<keyword evidence="2" id="KW-1185">Reference proteome</keyword>
<accession>A0A8H5FUV8</accession>
<sequence>MIPHGTWAFTLAPPTPPSYMHPLQRPNGWSAASVSKRQGQPALSRAIHSIVIFLNVEGQGEEPLAPLKVSEAPAASTVTSCVLQSVPSQFRSPTNAPLAIAPSWESVPG</sequence>
<gene>
    <name evidence="1" type="ORF">D9756_008686</name>
</gene>
<proteinExistence type="predicted"/>
<organism evidence="1 2">
    <name type="scientific">Leucocoprinus leucothites</name>
    <dbReference type="NCBI Taxonomy" id="201217"/>
    <lineage>
        <taxon>Eukaryota</taxon>
        <taxon>Fungi</taxon>
        <taxon>Dikarya</taxon>
        <taxon>Basidiomycota</taxon>
        <taxon>Agaricomycotina</taxon>
        <taxon>Agaricomycetes</taxon>
        <taxon>Agaricomycetidae</taxon>
        <taxon>Agaricales</taxon>
        <taxon>Agaricineae</taxon>
        <taxon>Agaricaceae</taxon>
        <taxon>Leucocoprinus</taxon>
    </lineage>
</organism>
<evidence type="ECO:0000313" key="2">
    <source>
        <dbReference type="Proteomes" id="UP000559027"/>
    </source>
</evidence>
<comment type="caution">
    <text evidence="1">The sequence shown here is derived from an EMBL/GenBank/DDBJ whole genome shotgun (WGS) entry which is preliminary data.</text>
</comment>